<dbReference type="GO" id="GO:0005737">
    <property type="term" value="C:cytoplasm"/>
    <property type="evidence" value="ECO:0007669"/>
    <property type="project" value="TreeGrafter"/>
</dbReference>
<proteinExistence type="predicted"/>
<evidence type="ECO:0000313" key="3">
    <source>
        <dbReference type="EMBL" id="XCG65345.1"/>
    </source>
</evidence>
<dbReference type="RefSeq" id="WP_353650950.1">
    <property type="nucleotide sequence ID" value="NZ_CP159218.1"/>
</dbReference>
<accession>A0AAU8DSR2</accession>
<dbReference type="InterPro" id="IPR036866">
    <property type="entry name" value="RibonucZ/Hydroxyglut_hydro"/>
</dbReference>
<feature type="compositionally biased region" description="Basic residues" evidence="1">
    <location>
        <begin position="72"/>
        <end position="81"/>
    </location>
</feature>
<feature type="region of interest" description="Disordered" evidence="1">
    <location>
        <begin position="52"/>
        <end position="88"/>
    </location>
</feature>
<gene>
    <name evidence="3" type="ORF">ABLG96_08680</name>
</gene>
<name>A0AAU8DSR2_9ACTN</name>
<feature type="domain" description="Metallo-beta-lactamase" evidence="2">
    <location>
        <begin position="140"/>
        <end position="336"/>
    </location>
</feature>
<evidence type="ECO:0000259" key="2">
    <source>
        <dbReference type="Pfam" id="PF12706"/>
    </source>
</evidence>
<dbReference type="PANTHER" id="PTHR15032:SF4">
    <property type="entry name" value="N-ACYL-PHOSPHATIDYLETHANOLAMINE-HYDROLYZING PHOSPHOLIPASE D"/>
    <property type="match status" value="1"/>
</dbReference>
<dbReference type="InterPro" id="IPR001279">
    <property type="entry name" value="Metallo-B-lactamas"/>
</dbReference>
<protein>
    <submittedName>
        <fullName evidence="3">MBL fold metallo-hydrolase</fullName>
    </submittedName>
</protein>
<dbReference type="SUPFAM" id="SSF56281">
    <property type="entry name" value="Metallo-hydrolase/oxidoreductase"/>
    <property type="match status" value="1"/>
</dbReference>
<organism evidence="3">
    <name type="scientific">Nakamurella sp. A5-74</name>
    <dbReference type="NCBI Taxonomy" id="3158264"/>
    <lineage>
        <taxon>Bacteria</taxon>
        <taxon>Bacillati</taxon>
        <taxon>Actinomycetota</taxon>
        <taxon>Actinomycetes</taxon>
        <taxon>Nakamurellales</taxon>
        <taxon>Nakamurellaceae</taxon>
        <taxon>Nakamurella</taxon>
    </lineage>
</organism>
<reference evidence="3" key="1">
    <citation type="submission" date="2024-05" db="EMBL/GenBank/DDBJ databases">
        <authorList>
            <person name="Cai S.Y."/>
            <person name="Jin L.M."/>
            <person name="Li H.R."/>
        </authorList>
    </citation>
    <scope>NUCLEOTIDE SEQUENCE</scope>
    <source>
        <strain evidence="3">A5-74</strain>
    </source>
</reference>
<feature type="compositionally biased region" description="Basic and acidic residues" evidence="1">
    <location>
        <begin position="60"/>
        <end position="71"/>
    </location>
</feature>
<dbReference type="AlphaFoldDB" id="A0AAU8DSR2"/>
<sequence length="420" mass="45552">MSSSPRSRQVLAVALASVVAVPVAVLLPRARAAFRGLPQALGASTRAVLSSLPSDSAAPADERRYESDHHSGRSFHNRQRSHTLTPADVPRLLRSFRGRGPVGSPIGPVQVVTPEIRDRTQGLAVTWLGHASALVEIDGTRILFDPVVESRVSPSAQIGPRRLHRAPLTAAELPAVDAVVISHDHYDHLESSTIRDLAQRTACRFIVPLGIGSHLRRWGVPADRIDELDWDAAVRVGGVTLTCTEARHFSGRFVRRDATLWSSWAVAGPRHRVFFGGDTGYTPSFGRTGALFGPFDLTILPIGAYHPAWQDIHMNPEEALRAHGDLGGTALLPIHWATFDLALHSWDEPIERLLRGAAESPEATGRGPVVIGTPRPGQRWDLTDDVPRDDWWRAVAPAGGAHSRPSTIADPADDTARPGR</sequence>
<dbReference type="PANTHER" id="PTHR15032">
    <property type="entry name" value="N-ACYL-PHOSPHATIDYLETHANOLAMINE-HYDROLYZING PHOSPHOLIPASE D"/>
    <property type="match status" value="1"/>
</dbReference>
<feature type="compositionally biased region" description="Basic and acidic residues" evidence="1">
    <location>
        <begin position="381"/>
        <end position="392"/>
    </location>
</feature>
<dbReference type="EMBL" id="CP159218">
    <property type="protein sequence ID" value="XCG65345.1"/>
    <property type="molecule type" value="Genomic_DNA"/>
</dbReference>
<evidence type="ECO:0000256" key="1">
    <source>
        <dbReference type="SAM" id="MobiDB-lite"/>
    </source>
</evidence>
<dbReference type="Gene3D" id="3.60.15.10">
    <property type="entry name" value="Ribonuclease Z/Hydroxyacylglutathione hydrolase-like"/>
    <property type="match status" value="1"/>
</dbReference>
<feature type="region of interest" description="Disordered" evidence="1">
    <location>
        <begin position="358"/>
        <end position="420"/>
    </location>
</feature>
<dbReference type="Pfam" id="PF12706">
    <property type="entry name" value="Lactamase_B_2"/>
    <property type="match status" value="1"/>
</dbReference>